<accession>A0ABR0A698</accession>
<gene>
    <name evidence="3" type="ORF">OUZ56_002623</name>
</gene>
<dbReference type="Proteomes" id="UP001234178">
    <property type="component" value="Unassembled WGS sequence"/>
</dbReference>
<protein>
    <submittedName>
        <fullName evidence="3">Uncharacterized protein</fullName>
    </submittedName>
</protein>
<proteinExistence type="predicted"/>
<feature type="compositionally biased region" description="Polar residues" evidence="1">
    <location>
        <begin position="643"/>
        <end position="666"/>
    </location>
</feature>
<organism evidence="3 4">
    <name type="scientific">Daphnia magna</name>
    <dbReference type="NCBI Taxonomy" id="35525"/>
    <lineage>
        <taxon>Eukaryota</taxon>
        <taxon>Metazoa</taxon>
        <taxon>Ecdysozoa</taxon>
        <taxon>Arthropoda</taxon>
        <taxon>Crustacea</taxon>
        <taxon>Branchiopoda</taxon>
        <taxon>Diplostraca</taxon>
        <taxon>Cladocera</taxon>
        <taxon>Anomopoda</taxon>
        <taxon>Daphniidae</taxon>
        <taxon>Daphnia</taxon>
    </lineage>
</organism>
<evidence type="ECO:0000256" key="1">
    <source>
        <dbReference type="SAM" id="MobiDB-lite"/>
    </source>
</evidence>
<feature type="compositionally biased region" description="Polar residues" evidence="1">
    <location>
        <begin position="753"/>
        <end position="765"/>
    </location>
</feature>
<evidence type="ECO:0000256" key="2">
    <source>
        <dbReference type="SAM" id="SignalP"/>
    </source>
</evidence>
<evidence type="ECO:0000313" key="3">
    <source>
        <dbReference type="EMBL" id="KAK4020666.1"/>
    </source>
</evidence>
<keyword evidence="2" id="KW-0732">Signal</keyword>
<name>A0ABR0A698_9CRUS</name>
<sequence>MNLLLLILLFAITLIASAEEATPVVSMFQSVEATKADTQDPSFELQPGKGQENITEVDSPISAAAEEISRDETNILVPELTNPDTEWAIPDAESLLLAGEASPEPETATSVSEDAHASAESAMELMSLHYVDDEEATSPAAEPIDLYEEETKHSTGEPIHTPEQPTYPIMQPTSLDEGTTLLTATAMATEKITAAAETGILITESTTPAANTIIATAETTAQAERTITPVETTNALKWLFRETTSQVEVMTHSFAELATLKTERIPAVETATVEPTNPVTQETKIVEPTTLAAEATSIDAKTITTTVASFIEQTTRAPETIPAKETVMVAVEQMTPTSPDVKPMTLVSIPANPSTEPELVSTNPIPGTGVTTVNAESLISSTERSVTESTVLAAETMTPAAISVVTKEIIPTMEMTAPVALITNSVVEKTNLTAEQISTGEQTSVVTMDPIRPATLEAEVSRTSEKPAIPSVWPASSYPTETIWGGGSATPSTELVIPSTESVTPAKVPATSTADPATLTVGPTIPAAEPELASPATEPTIPAALPVTSTPESVTPGAPITIAESRTSVMPHSLSADMAIPTVESISTAVKPISSPNEEPTVSALDRTPETIVAIPATQPHIQSVETTTFTLNVVQTSDRIPVSNNTVPGLEQTSSTTEKGPSSIQPEPLITERIPLAESTTSVHSTPPATDMMLLVTDLTTGTYVTSPSAGTIIPVETKTNPIPEATTPSATEPTTFTVKEIMLAAESTTTPANNLPVASSTMSGEKRTTRASKRQTTTASPLRPGLETAKVFDAVLGKITNLASNLRTATESQVKKLKEIWLVFKLYLDTLKNKTTDKSTINATFLLSTPEEVKIWKSLFENFIDKMRNSTGTQVTKIMAAWTALNKFLLSYKGPQTKKPAVIQVKTTSPNKKSTPQTTVNVPVTHVATTRLDNDHGIHIIAAESQPVNSITSRTAAIQQPHKLADQIEKLQNRLKQSTKKQLEKYRESWMVFKFYLDSFSPESRPNRMPVAYTDFTLSTPEEANRNRQMFLDFVTNLRLTTEYRTDTVLEYWQELKNLLDSYQGIDAETNEKSKERNPRSFEARPQSNRKDQSPAVVAEQNKQISIAQPHKDGETKIAVIAKLAKIAYELQRSTSLKLSQFKENWILLKLYLDSLESNSTDATMNYHFLFSNAKEQKYVHELYAGFVQNLRRNPDFPLEQLMQAWQVLNEFLNSYKGVDANYVITSADPDSNHKLDPAHPANAISLTEELAFQKSLIKEIGKLSQLS</sequence>
<keyword evidence="4" id="KW-1185">Reference proteome</keyword>
<feature type="signal peptide" evidence="2">
    <location>
        <begin position="1"/>
        <end position="18"/>
    </location>
</feature>
<feature type="region of interest" description="Disordered" evidence="1">
    <location>
        <begin position="1070"/>
        <end position="1103"/>
    </location>
</feature>
<feature type="region of interest" description="Disordered" evidence="1">
    <location>
        <begin position="753"/>
        <end position="782"/>
    </location>
</feature>
<feature type="chain" id="PRO_5046893344" evidence="2">
    <location>
        <begin position="19"/>
        <end position="1270"/>
    </location>
</feature>
<dbReference type="EMBL" id="JAOYFB010000036">
    <property type="protein sequence ID" value="KAK4020666.1"/>
    <property type="molecule type" value="Genomic_DNA"/>
</dbReference>
<feature type="region of interest" description="Disordered" evidence="1">
    <location>
        <begin position="643"/>
        <end position="667"/>
    </location>
</feature>
<reference evidence="3 4" key="1">
    <citation type="journal article" date="2023" name="Nucleic Acids Res.">
        <title>The hologenome of Daphnia magna reveals possible DNA methylation and microbiome-mediated evolution of the host genome.</title>
        <authorList>
            <person name="Chaturvedi A."/>
            <person name="Li X."/>
            <person name="Dhandapani V."/>
            <person name="Marshall H."/>
            <person name="Kissane S."/>
            <person name="Cuenca-Cambronero M."/>
            <person name="Asole G."/>
            <person name="Calvet F."/>
            <person name="Ruiz-Romero M."/>
            <person name="Marangio P."/>
            <person name="Guigo R."/>
            <person name="Rago D."/>
            <person name="Mirbahai L."/>
            <person name="Eastwood N."/>
            <person name="Colbourne J.K."/>
            <person name="Zhou J."/>
            <person name="Mallon E."/>
            <person name="Orsini L."/>
        </authorList>
    </citation>
    <scope>NUCLEOTIDE SEQUENCE [LARGE SCALE GENOMIC DNA]</scope>
    <source>
        <strain evidence="3">LRV0_1</strain>
    </source>
</reference>
<comment type="caution">
    <text evidence="3">The sequence shown here is derived from an EMBL/GenBank/DDBJ whole genome shotgun (WGS) entry which is preliminary data.</text>
</comment>
<evidence type="ECO:0000313" key="4">
    <source>
        <dbReference type="Proteomes" id="UP001234178"/>
    </source>
</evidence>
<feature type="compositionally biased region" description="Basic and acidic residues" evidence="1">
    <location>
        <begin position="1072"/>
        <end position="1095"/>
    </location>
</feature>